<dbReference type="GO" id="GO:0003725">
    <property type="term" value="F:double-stranded RNA binding"/>
    <property type="evidence" value="ECO:0007669"/>
    <property type="project" value="InterPro"/>
</dbReference>
<gene>
    <name evidence="14" type="ORF">UFOPK1581_00494</name>
</gene>
<evidence type="ECO:0000256" key="4">
    <source>
        <dbReference type="ARBA" id="ARBA00015492"/>
    </source>
</evidence>
<dbReference type="PIRSF" id="PIRSF004930">
    <property type="entry name" value="Tln_factor_SUA5"/>
    <property type="match status" value="1"/>
</dbReference>
<dbReference type="Gene3D" id="3.90.870.10">
    <property type="entry name" value="DHBP synthase"/>
    <property type="match status" value="1"/>
</dbReference>
<dbReference type="PANTHER" id="PTHR17490:SF16">
    <property type="entry name" value="THREONYLCARBAMOYL-AMP SYNTHASE"/>
    <property type="match status" value="1"/>
</dbReference>
<evidence type="ECO:0000256" key="3">
    <source>
        <dbReference type="ARBA" id="ARBA00012584"/>
    </source>
</evidence>
<keyword evidence="5" id="KW-0963">Cytoplasm</keyword>
<evidence type="ECO:0000256" key="5">
    <source>
        <dbReference type="ARBA" id="ARBA00022490"/>
    </source>
</evidence>
<proteinExistence type="inferred from homology"/>
<evidence type="ECO:0000313" key="14">
    <source>
        <dbReference type="EMBL" id="CAB4556243.1"/>
    </source>
</evidence>
<dbReference type="GO" id="GO:0008033">
    <property type="term" value="P:tRNA processing"/>
    <property type="evidence" value="ECO:0007669"/>
    <property type="project" value="UniProtKB-KW"/>
</dbReference>
<dbReference type="SUPFAM" id="SSF55821">
    <property type="entry name" value="YrdC/RibB"/>
    <property type="match status" value="1"/>
</dbReference>
<reference evidence="14" key="1">
    <citation type="submission" date="2020-05" db="EMBL/GenBank/DDBJ databases">
        <authorList>
            <person name="Chiriac C."/>
            <person name="Salcher M."/>
            <person name="Ghai R."/>
            <person name="Kavagutti S V."/>
        </authorList>
    </citation>
    <scope>NUCLEOTIDE SEQUENCE</scope>
</reference>
<dbReference type="EC" id="2.7.7.87" evidence="3"/>
<dbReference type="AlphaFoldDB" id="A0A6J6D1E7"/>
<evidence type="ECO:0000256" key="1">
    <source>
        <dbReference type="ARBA" id="ARBA00004496"/>
    </source>
</evidence>
<evidence type="ECO:0000256" key="10">
    <source>
        <dbReference type="ARBA" id="ARBA00022840"/>
    </source>
</evidence>
<dbReference type="InterPro" id="IPR038385">
    <property type="entry name" value="Sua5/YwlC_C"/>
</dbReference>
<sequence length="316" mass="33290">MIKHPSEQIQAAAFLLKTGGLVAFPTETVYGLGADASNESAIARIYQVKNRPADHPLIVHLSDTSAVGHWAKDVPDYGLALMKDYWPGPMTLVLNRTEHAKNYLTGGQETVALRIPSHPVALELLQEFSNLGGLGLAAPSANRYGAVSPTTAQAVNEELADFLGASDLILDGGQSGVGVESTIIDCTGSAPVILRPGAITKEMIEKTTGLSIGQQSSSSPRVSGSLQKHYSPNATVLIDGEPATGDGFIALSSITTPEGVVRLASPETLEDYARDLYLALRKADELKIETVRVVPPTGDGLAIAIRDRITRSAAKG</sequence>
<accession>A0A6J6D1E7</accession>
<evidence type="ECO:0000256" key="7">
    <source>
        <dbReference type="ARBA" id="ARBA00022694"/>
    </source>
</evidence>
<organism evidence="14">
    <name type="scientific">freshwater metagenome</name>
    <dbReference type="NCBI Taxonomy" id="449393"/>
    <lineage>
        <taxon>unclassified sequences</taxon>
        <taxon>metagenomes</taxon>
        <taxon>ecological metagenomes</taxon>
    </lineage>
</organism>
<dbReference type="InterPro" id="IPR006070">
    <property type="entry name" value="Sua5-like_dom"/>
</dbReference>
<dbReference type="GO" id="GO:0000049">
    <property type="term" value="F:tRNA binding"/>
    <property type="evidence" value="ECO:0007669"/>
    <property type="project" value="TreeGrafter"/>
</dbReference>
<keyword evidence="7" id="KW-0819">tRNA processing</keyword>
<evidence type="ECO:0000256" key="2">
    <source>
        <dbReference type="ARBA" id="ARBA00007663"/>
    </source>
</evidence>
<feature type="domain" description="YrdC-like" evidence="13">
    <location>
        <begin position="6"/>
        <end position="199"/>
    </location>
</feature>
<dbReference type="Gene3D" id="3.40.50.11030">
    <property type="entry name" value="Threonylcarbamoyl-AMP synthase, C-terminal domain"/>
    <property type="match status" value="1"/>
</dbReference>
<dbReference type="GO" id="GO:0061710">
    <property type="term" value="F:L-threonylcarbamoyladenylate synthase"/>
    <property type="evidence" value="ECO:0007669"/>
    <property type="project" value="UniProtKB-EC"/>
</dbReference>
<comment type="catalytic activity">
    <reaction evidence="12">
        <text>L-threonine + hydrogencarbonate + ATP = L-threonylcarbamoyladenylate + diphosphate + H2O</text>
        <dbReference type="Rhea" id="RHEA:36407"/>
        <dbReference type="ChEBI" id="CHEBI:15377"/>
        <dbReference type="ChEBI" id="CHEBI:17544"/>
        <dbReference type="ChEBI" id="CHEBI:30616"/>
        <dbReference type="ChEBI" id="CHEBI:33019"/>
        <dbReference type="ChEBI" id="CHEBI:57926"/>
        <dbReference type="ChEBI" id="CHEBI:73682"/>
        <dbReference type="EC" id="2.7.7.87"/>
    </reaction>
</comment>
<keyword evidence="10" id="KW-0067">ATP-binding</keyword>
<dbReference type="GO" id="GO:0005737">
    <property type="term" value="C:cytoplasm"/>
    <property type="evidence" value="ECO:0007669"/>
    <property type="project" value="UniProtKB-SubCell"/>
</dbReference>
<evidence type="ECO:0000259" key="13">
    <source>
        <dbReference type="PROSITE" id="PS51163"/>
    </source>
</evidence>
<dbReference type="EMBL" id="CAEZTB010000066">
    <property type="protein sequence ID" value="CAB4556243.1"/>
    <property type="molecule type" value="Genomic_DNA"/>
</dbReference>
<keyword evidence="9" id="KW-0547">Nucleotide-binding</keyword>
<evidence type="ECO:0000256" key="8">
    <source>
        <dbReference type="ARBA" id="ARBA00022695"/>
    </source>
</evidence>
<dbReference type="Pfam" id="PF01300">
    <property type="entry name" value="Sua5_yciO_yrdC"/>
    <property type="match status" value="1"/>
</dbReference>
<evidence type="ECO:0000256" key="9">
    <source>
        <dbReference type="ARBA" id="ARBA00022741"/>
    </source>
</evidence>
<dbReference type="PROSITE" id="PS51163">
    <property type="entry name" value="YRDC"/>
    <property type="match status" value="1"/>
</dbReference>
<evidence type="ECO:0000256" key="12">
    <source>
        <dbReference type="ARBA" id="ARBA00048366"/>
    </source>
</evidence>
<dbReference type="InterPro" id="IPR010923">
    <property type="entry name" value="T(6)A37_SUA5"/>
</dbReference>
<dbReference type="InterPro" id="IPR017945">
    <property type="entry name" value="DHBP_synth_RibB-like_a/b_dom"/>
</dbReference>
<dbReference type="GO" id="GO:0006450">
    <property type="term" value="P:regulation of translational fidelity"/>
    <property type="evidence" value="ECO:0007669"/>
    <property type="project" value="TreeGrafter"/>
</dbReference>
<name>A0A6J6D1E7_9ZZZZ</name>
<dbReference type="InterPro" id="IPR005145">
    <property type="entry name" value="Sua5_C"/>
</dbReference>
<keyword evidence="6" id="KW-0808">Transferase</keyword>
<dbReference type="Pfam" id="PF03481">
    <property type="entry name" value="Sua5_C"/>
    <property type="match status" value="1"/>
</dbReference>
<protein>
    <recommendedName>
        <fullName evidence="4">Threonylcarbamoyl-AMP synthase</fullName>
        <ecNumber evidence="3">2.7.7.87</ecNumber>
    </recommendedName>
    <alternativeName>
        <fullName evidence="11">L-threonylcarbamoyladenylate synthase</fullName>
    </alternativeName>
</protein>
<dbReference type="PANTHER" id="PTHR17490">
    <property type="entry name" value="SUA5"/>
    <property type="match status" value="1"/>
</dbReference>
<keyword evidence="8" id="KW-0548">Nucleotidyltransferase</keyword>
<dbReference type="NCBIfam" id="TIGR00057">
    <property type="entry name" value="L-threonylcarbamoyladenylate synthase"/>
    <property type="match status" value="1"/>
</dbReference>
<dbReference type="GO" id="GO:0005524">
    <property type="term" value="F:ATP binding"/>
    <property type="evidence" value="ECO:0007669"/>
    <property type="project" value="UniProtKB-KW"/>
</dbReference>
<evidence type="ECO:0000256" key="11">
    <source>
        <dbReference type="ARBA" id="ARBA00029774"/>
    </source>
</evidence>
<comment type="subcellular location">
    <subcellularLocation>
        <location evidence="1">Cytoplasm</location>
    </subcellularLocation>
</comment>
<comment type="similarity">
    <text evidence="2">Belongs to the SUA5 family.</text>
</comment>
<dbReference type="InterPro" id="IPR050156">
    <property type="entry name" value="TC-AMP_synthase_SUA5"/>
</dbReference>
<evidence type="ECO:0000256" key="6">
    <source>
        <dbReference type="ARBA" id="ARBA00022679"/>
    </source>
</evidence>